<keyword evidence="1" id="KW-1133">Transmembrane helix</keyword>
<evidence type="ECO:0000313" key="4">
    <source>
        <dbReference type="Proteomes" id="UP000054248"/>
    </source>
</evidence>
<proteinExistence type="predicted"/>
<evidence type="ECO:0000259" key="2">
    <source>
        <dbReference type="Pfam" id="PF20153"/>
    </source>
</evidence>
<reference evidence="3 4" key="1">
    <citation type="submission" date="2014-04" db="EMBL/GenBank/DDBJ databases">
        <authorList>
            <consortium name="DOE Joint Genome Institute"/>
            <person name="Kuo A."/>
            <person name="Girlanda M."/>
            <person name="Perotto S."/>
            <person name="Kohler A."/>
            <person name="Nagy L.G."/>
            <person name="Floudas D."/>
            <person name="Copeland A."/>
            <person name="Barry K.W."/>
            <person name="Cichocki N."/>
            <person name="Veneault-Fourrey C."/>
            <person name="LaButti K."/>
            <person name="Lindquist E.A."/>
            <person name="Lipzen A."/>
            <person name="Lundell T."/>
            <person name="Morin E."/>
            <person name="Murat C."/>
            <person name="Sun H."/>
            <person name="Tunlid A."/>
            <person name="Henrissat B."/>
            <person name="Grigoriev I.V."/>
            <person name="Hibbett D.S."/>
            <person name="Martin F."/>
            <person name="Nordberg H.P."/>
            <person name="Cantor M.N."/>
            <person name="Hua S.X."/>
        </authorList>
    </citation>
    <scope>NUCLEOTIDE SEQUENCE [LARGE SCALE GENOMIC DNA]</scope>
    <source>
        <strain evidence="3 4">MUT 4182</strain>
    </source>
</reference>
<feature type="transmembrane region" description="Helical" evidence="1">
    <location>
        <begin position="55"/>
        <end position="75"/>
    </location>
</feature>
<keyword evidence="4" id="KW-1185">Reference proteome</keyword>
<dbReference type="OrthoDB" id="3247591at2759"/>
<dbReference type="InterPro" id="IPR045338">
    <property type="entry name" value="DUF6535"/>
</dbReference>
<feature type="transmembrane region" description="Helical" evidence="1">
    <location>
        <begin position="120"/>
        <end position="143"/>
    </location>
</feature>
<sequence length="186" mass="20651">MQEVYSSSGDDGLTTLSSLLPNPIHLGQIADFWKRYDNLADNHDRKMSKHLDDNLDVLLIFAGLFSAINTAFISFTMPSLSPDPTTETNNLLRLMISGAGNQTLPLPEDSGHFTPEPISIAINCLLYASLSCSLLAAMGVMMCKEWLHSFDRSGQTGSSEDQGRLRQRKFDGARRWELEAIIDFLP</sequence>
<protein>
    <recommendedName>
        <fullName evidence="2">DUF6535 domain-containing protein</fullName>
    </recommendedName>
</protein>
<dbReference type="Pfam" id="PF20153">
    <property type="entry name" value="DUF6535"/>
    <property type="match status" value="1"/>
</dbReference>
<evidence type="ECO:0000313" key="3">
    <source>
        <dbReference type="EMBL" id="KIO33017.1"/>
    </source>
</evidence>
<feature type="domain" description="DUF6535" evidence="2">
    <location>
        <begin position="33"/>
        <end position="186"/>
    </location>
</feature>
<dbReference type="EMBL" id="KN822951">
    <property type="protein sequence ID" value="KIO33017.1"/>
    <property type="molecule type" value="Genomic_DNA"/>
</dbReference>
<gene>
    <name evidence="3" type="ORF">M407DRAFT_65970</name>
</gene>
<evidence type="ECO:0000256" key="1">
    <source>
        <dbReference type="SAM" id="Phobius"/>
    </source>
</evidence>
<keyword evidence="1" id="KW-0812">Transmembrane</keyword>
<feature type="non-terminal residue" evidence="3">
    <location>
        <position position="186"/>
    </location>
</feature>
<dbReference type="AlphaFoldDB" id="A0A0C3MH27"/>
<accession>A0A0C3MH27</accession>
<dbReference type="HOGENOM" id="CLU_018688_1_2_1"/>
<keyword evidence="1" id="KW-0472">Membrane</keyword>
<name>A0A0C3MH27_9AGAM</name>
<dbReference type="Proteomes" id="UP000054248">
    <property type="component" value="Unassembled WGS sequence"/>
</dbReference>
<reference evidence="4" key="2">
    <citation type="submission" date="2015-01" db="EMBL/GenBank/DDBJ databases">
        <title>Evolutionary Origins and Diversification of the Mycorrhizal Mutualists.</title>
        <authorList>
            <consortium name="DOE Joint Genome Institute"/>
            <consortium name="Mycorrhizal Genomics Consortium"/>
            <person name="Kohler A."/>
            <person name="Kuo A."/>
            <person name="Nagy L.G."/>
            <person name="Floudas D."/>
            <person name="Copeland A."/>
            <person name="Barry K.W."/>
            <person name="Cichocki N."/>
            <person name="Veneault-Fourrey C."/>
            <person name="LaButti K."/>
            <person name="Lindquist E.A."/>
            <person name="Lipzen A."/>
            <person name="Lundell T."/>
            <person name="Morin E."/>
            <person name="Murat C."/>
            <person name="Riley R."/>
            <person name="Ohm R."/>
            <person name="Sun H."/>
            <person name="Tunlid A."/>
            <person name="Henrissat B."/>
            <person name="Grigoriev I.V."/>
            <person name="Hibbett D.S."/>
            <person name="Martin F."/>
        </authorList>
    </citation>
    <scope>NUCLEOTIDE SEQUENCE [LARGE SCALE GENOMIC DNA]</scope>
    <source>
        <strain evidence="4">MUT 4182</strain>
    </source>
</reference>
<organism evidence="3 4">
    <name type="scientific">Tulasnella calospora MUT 4182</name>
    <dbReference type="NCBI Taxonomy" id="1051891"/>
    <lineage>
        <taxon>Eukaryota</taxon>
        <taxon>Fungi</taxon>
        <taxon>Dikarya</taxon>
        <taxon>Basidiomycota</taxon>
        <taxon>Agaricomycotina</taxon>
        <taxon>Agaricomycetes</taxon>
        <taxon>Cantharellales</taxon>
        <taxon>Tulasnellaceae</taxon>
        <taxon>Tulasnella</taxon>
    </lineage>
</organism>